<dbReference type="Gene3D" id="3.90.180.10">
    <property type="entry name" value="Medium-chain alcohol dehydrogenases, catalytic domain"/>
    <property type="match status" value="1"/>
</dbReference>
<evidence type="ECO:0000313" key="7">
    <source>
        <dbReference type="EMBL" id="PMD66933.1"/>
    </source>
</evidence>
<keyword evidence="1 5" id="KW-0479">Metal-binding</keyword>
<dbReference type="CDD" id="cd08278">
    <property type="entry name" value="benzyl_alcohol_DH"/>
    <property type="match status" value="1"/>
</dbReference>
<dbReference type="STRING" id="1095630.A0A2J6TV83"/>
<keyword evidence="4" id="KW-0520">NAD</keyword>
<dbReference type="SUPFAM" id="SSF50129">
    <property type="entry name" value="GroES-like"/>
    <property type="match status" value="1"/>
</dbReference>
<dbReference type="InterPro" id="IPR013154">
    <property type="entry name" value="ADH-like_N"/>
</dbReference>
<dbReference type="PANTHER" id="PTHR43880">
    <property type="entry name" value="ALCOHOL DEHYDROGENASE"/>
    <property type="match status" value="1"/>
</dbReference>
<feature type="domain" description="Enoyl reductase (ER)" evidence="6">
    <location>
        <begin position="11"/>
        <end position="373"/>
    </location>
</feature>
<dbReference type="Gene3D" id="3.40.50.720">
    <property type="entry name" value="NAD(P)-binding Rossmann-like Domain"/>
    <property type="match status" value="1"/>
</dbReference>
<evidence type="ECO:0000313" key="8">
    <source>
        <dbReference type="Proteomes" id="UP000235371"/>
    </source>
</evidence>
<dbReference type="GO" id="GO:0008270">
    <property type="term" value="F:zinc ion binding"/>
    <property type="evidence" value="ECO:0007669"/>
    <property type="project" value="InterPro"/>
</dbReference>
<evidence type="ECO:0000256" key="2">
    <source>
        <dbReference type="ARBA" id="ARBA00022833"/>
    </source>
</evidence>
<dbReference type="GO" id="GO:0046294">
    <property type="term" value="P:formaldehyde catabolic process"/>
    <property type="evidence" value="ECO:0007669"/>
    <property type="project" value="TreeGrafter"/>
</dbReference>
<dbReference type="Pfam" id="PF08240">
    <property type="entry name" value="ADH_N"/>
    <property type="match status" value="1"/>
</dbReference>
<dbReference type="InterPro" id="IPR020843">
    <property type="entry name" value="ER"/>
</dbReference>
<dbReference type="InterPro" id="IPR002328">
    <property type="entry name" value="ADH_Zn_CS"/>
</dbReference>
<reference evidence="7 8" key="1">
    <citation type="submission" date="2016-04" db="EMBL/GenBank/DDBJ databases">
        <title>A degradative enzymes factory behind the ericoid mycorrhizal symbiosis.</title>
        <authorList>
            <consortium name="DOE Joint Genome Institute"/>
            <person name="Martino E."/>
            <person name="Morin E."/>
            <person name="Grelet G."/>
            <person name="Kuo A."/>
            <person name="Kohler A."/>
            <person name="Daghino S."/>
            <person name="Barry K."/>
            <person name="Choi C."/>
            <person name="Cichocki N."/>
            <person name="Clum A."/>
            <person name="Copeland A."/>
            <person name="Hainaut M."/>
            <person name="Haridas S."/>
            <person name="Labutti K."/>
            <person name="Lindquist E."/>
            <person name="Lipzen A."/>
            <person name="Khouja H.-R."/>
            <person name="Murat C."/>
            <person name="Ohm R."/>
            <person name="Olson A."/>
            <person name="Spatafora J."/>
            <person name="Veneault-Fourrey C."/>
            <person name="Henrissat B."/>
            <person name="Grigoriev I."/>
            <person name="Martin F."/>
            <person name="Perotto S."/>
        </authorList>
    </citation>
    <scope>NUCLEOTIDE SEQUENCE [LARGE SCALE GENOMIC DNA]</scope>
    <source>
        <strain evidence="7 8">E</strain>
    </source>
</reference>
<keyword evidence="8" id="KW-1185">Reference proteome</keyword>
<evidence type="ECO:0000256" key="4">
    <source>
        <dbReference type="ARBA" id="ARBA00023027"/>
    </source>
</evidence>
<gene>
    <name evidence="7" type="ORF">K444DRAFT_578241</name>
</gene>
<dbReference type="PANTHER" id="PTHR43880:SF12">
    <property type="entry name" value="ALCOHOL DEHYDROGENASE CLASS-3"/>
    <property type="match status" value="1"/>
</dbReference>
<evidence type="ECO:0000256" key="5">
    <source>
        <dbReference type="RuleBase" id="RU361277"/>
    </source>
</evidence>
<keyword evidence="2 5" id="KW-0862">Zinc</keyword>
<dbReference type="GO" id="GO:0051903">
    <property type="term" value="F:S-(hydroxymethyl)glutathione dehydrogenase [NAD(P)+] activity"/>
    <property type="evidence" value="ECO:0007669"/>
    <property type="project" value="TreeGrafter"/>
</dbReference>
<sequence>MVAAKAIVVPELHAPFQLVEVELDSVQPHEVLVELKATSICATDPAVQHGKIPLDFPVVLGHEGAGVVKKIGSAVTDLAEGDHVVLSYNSCGKCRQCQKQNNFRCLEIMERNFGGQREDGSKTISWKGKPVSSSFFGQSSFCNPTVAHISSCIKVDKSLDLAVVCSLGCGIQTGAGSIFNVVKPAESDVRSLGVFGLGAVGCATVMAARIVAQNNPTVLSQIVAVDVNENRLKLARGLGATHTINPEKENVKAKLLEITGGENLDAAVDCSGVLSVVNTMIESIGAGGIAVTIGSPGNDSKASVPILPFITGAKTYCASHQGNANSKTFIPHLASLYKQGRLPIDRLQKTYRAENINEAIADMKSGSVIKPVLLWR</sequence>
<evidence type="ECO:0000256" key="1">
    <source>
        <dbReference type="ARBA" id="ARBA00022723"/>
    </source>
</evidence>
<dbReference type="SUPFAM" id="SSF51735">
    <property type="entry name" value="NAD(P)-binding Rossmann-fold domains"/>
    <property type="match status" value="1"/>
</dbReference>
<evidence type="ECO:0000259" key="6">
    <source>
        <dbReference type="SMART" id="SM00829"/>
    </source>
</evidence>
<dbReference type="InterPro" id="IPR011032">
    <property type="entry name" value="GroES-like_sf"/>
</dbReference>
<protein>
    <submittedName>
        <fullName evidence="7">Aryl-alcohol dehydrogenase</fullName>
    </submittedName>
</protein>
<dbReference type="SMART" id="SM00829">
    <property type="entry name" value="PKS_ER"/>
    <property type="match status" value="1"/>
</dbReference>
<name>A0A2J6TV83_9HELO</name>
<dbReference type="GO" id="GO:0005829">
    <property type="term" value="C:cytosol"/>
    <property type="evidence" value="ECO:0007669"/>
    <property type="project" value="TreeGrafter"/>
</dbReference>
<comment type="cofactor">
    <cofactor evidence="5">
        <name>Zn(2+)</name>
        <dbReference type="ChEBI" id="CHEBI:29105"/>
    </cofactor>
</comment>
<evidence type="ECO:0000256" key="3">
    <source>
        <dbReference type="ARBA" id="ARBA00023002"/>
    </source>
</evidence>
<dbReference type="AlphaFoldDB" id="A0A2J6TV83"/>
<dbReference type="Pfam" id="PF00107">
    <property type="entry name" value="ADH_zinc_N"/>
    <property type="match status" value="1"/>
</dbReference>
<organism evidence="7 8">
    <name type="scientific">Hyaloscypha bicolor E</name>
    <dbReference type="NCBI Taxonomy" id="1095630"/>
    <lineage>
        <taxon>Eukaryota</taxon>
        <taxon>Fungi</taxon>
        <taxon>Dikarya</taxon>
        <taxon>Ascomycota</taxon>
        <taxon>Pezizomycotina</taxon>
        <taxon>Leotiomycetes</taxon>
        <taxon>Helotiales</taxon>
        <taxon>Hyaloscyphaceae</taxon>
        <taxon>Hyaloscypha</taxon>
        <taxon>Hyaloscypha bicolor</taxon>
    </lineage>
</organism>
<comment type="similarity">
    <text evidence="5">Belongs to the zinc-containing alcohol dehydrogenase family.</text>
</comment>
<dbReference type="InterPro" id="IPR036291">
    <property type="entry name" value="NAD(P)-bd_dom_sf"/>
</dbReference>
<proteinExistence type="inferred from homology"/>
<dbReference type="RefSeq" id="XP_024743837.1">
    <property type="nucleotide sequence ID" value="XM_024877603.1"/>
</dbReference>
<dbReference type="EMBL" id="KZ613740">
    <property type="protein sequence ID" value="PMD66933.1"/>
    <property type="molecule type" value="Genomic_DNA"/>
</dbReference>
<dbReference type="OrthoDB" id="1560166at2759"/>
<dbReference type="InParanoid" id="A0A2J6TV83"/>
<dbReference type="InterPro" id="IPR013149">
    <property type="entry name" value="ADH-like_C"/>
</dbReference>
<dbReference type="PROSITE" id="PS00059">
    <property type="entry name" value="ADH_ZINC"/>
    <property type="match status" value="1"/>
</dbReference>
<dbReference type="Proteomes" id="UP000235371">
    <property type="component" value="Unassembled WGS sequence"/>
</dbReference>
<dbReference type="GeneID" id="36585680"/>
<keyword evidence="3" id="KW-0560">Oxidoreductase</keyword>
<accession>A0A2J6TV83</accession>